<evidence type="ECO:0000256" key="4">
    <source>
        <dbReference type="SAM" id="Coils"/>
    </source>
</evidence>
<evidence type="ECO:0000256" key="2">
    <source>
        <dbReference type="ARBA" id="ARBA00022763"/>
    </source>
</evidence>
<dbReference type="OrthoDB" id="4078000at2759"/>
<proteinExistence type="predicted"/>
<keyword evidence="2" id="KW-0227">DNA damage</keyword>
<reference evidence="6 7" key="1">
    <citation type="journal article" date="2012" name="G3 (Bethesda)">
        <title>Pichia sorbitophila, an interspecies yeast hybrid reveals early steps of genome resolution following polyploidization.</title>
        <authorList>
            <person name="Leh Louis V."/>
            <person name="Despons L."/>
            <person name="Friedrich A."/>
            <person name="Martin T."/>
            <person name="Durrens P."/>
            <person name="Casaregola S."/>
            <person name="Neuveglise C."/>
            <person name="Fairhead C."/>
            <person name="Marck C."/>
            <person name="Cruz J.A."/>
            <person name="Straub M.L."/>
            <person name="Kugler V."/>
            <person name="Sacerdot C."/>
            <person name="Uzunov Z."/>
            <person name="Thierry A."/>
            <person name="Weiss S."/>
            <person name="Bleykasten C."/>
            <person name="De Montigny J."/>
            <person name="Jacques N."/>
            <person name="Jung P."/>
            <person name="Lemaire M."/>
            <person name="Mallet S."/>
            <person name="Morel G."/>
            <person name="Richard G.F."/>
            <person name="Sarkar A."/>
            <person name="Savel G."/>
            <person name="Schacherer J."/>
            <person name="Seret M.L."/>
            <person name="Talla E."/>
            <person name="Samson G."/>
            <person name="Jubin C."/>
            <person name="Poulain J."/>
            <person name="Vacherie B."/>
            <person name="Barbe V."/>
            <person name="Pelletier E."/>
            <person name="Sherman D.J."/>
            <person name="Westhof E."/>
            <person name="Weissenbach J."/>
            <person name="Baret P.V."/>
            <person name="Wincker P."/>
            <person name="Gaillardin C."/>
            <person name="Dujon B."/>
            <person name="Souciet J.L."/>
        </authorList>
    </citation>
    <scope>NUCLEOTIDE SEQUENCE [LARGE SCALE GENOMIC DNA]</scope>
    <source>
        <strain evidence="7">ATCC MYA-4447 / BCRC 22081 / CBS 7064 / NBRC 10061 / NRRL Y-12695</strain>
    </source>
</reference>
<dbReference type="GO" id="GO:0005634">
    <property type="term" value="C:nucleus"/>
    <property type="evidence" value="ECO:0007669"/>
    <property type="project" value="UniProtKB-SubCell"/>
</dbReference>
<dbReference type="InParanoid" id="G8Y2G1"/>
<evidence type="ECO:0000256" key="5">
    <source>
        <dbReference type="SAM" id="MobiDB-lite"/>
    </source>
</evidence>
<evidence type="ECO:0000313" key="6">
    <source>
        <dbReference type="EMBL" id="CCE85972.1"/>
    </source>
</evidence>
<dbReference type="Proteomes" id="UP000005222">
    <property type="component" value="Chromosome M"/>
</dbReference>
<keyword evidence="3" id="KW-0539">Nucleus</keyword>
<evidence type="ECO:0000313" key="7">
    <source>
        <dbReference type="Proteomes" id="UP000005222"/>
    </source>
</evidence>
<evidence type="ECO:0000256" key="3">
    <source>
        <dbReference type="ARBA" id="ARBA00023242"/>
    </source>
</evidence>
<name>G8Y2G1_PICSO</name>
<keyword evidence="7" id="KW-1185">Reference proteome</keyword>
<organism evidence="6 7">
    <name type="scientific">Pichia sorbitophila (strain ATCC MYA-4447 / BCRC 22081 / CBS 7064 / NBRC 10061 / NRRL Y-12695)</name>
    <name type="common">Hybrid yeast</name>
    <dbReference type="NCBI Taxonomy" id="559304"/>
    <lineage>
        <taxon>Eukaryota</taxon>
        <taxon>Fungi</taxon>
        <taxon>Dikarya</taxon>
        <taxon>Ascomycota</taxon>
        <taxon>Saccharomycotina</taxon>
        <taxon>Pichiomycetes</taxon>
        <taxon>Debaryomycetaceae</taxon>
        <taxon>Millerozyma</taxon>
    </lineage>
</organism>
<dbReference type="FunCoup" id="G8Y2G1">
    <property type="interactions" value="287"/>
</dbReference>
<feature type="compositionally biased region" description="Polar residues" evidence="5">
    <location>
        <begin position="144"/>
        <end position="162"/>
    </location>
</feature>
<protein>
    <submittedName>
        <fullName evidence="6">Piso0_005614 protein</fullName>
    </submittedName>
</protein>
<feature type="region of interest" description="Disordered" evidence="5">
    <location>
        <begin position="20"/>
        <end position="51"/>
    </location>
</feature>
<dbReference type="GO" id="GO:0000077">
    <property type="term" value="P:DNA damage checkpoint signaling"/>
    <property type="evidence" value="ECO:0007669"/>
    <property type="project" value="InterPro"/>
</dbReference>
<feature type="compositionally biased region" description="Low complexity" evidence="5">
    <location>
        <begin position="163"/>
        <end position="173"/>
    </location>
</feature>
<comment type="subcellular location">
    <subcellularLocation>
        <location evidence="1">Nucleus</location>
    </subcellularLocation>
</comment>
<dbReference type="Pfam" id="PF09798">
    <property type="entry name" value="LCD1"/>
    <property type="match status" value="1"/>
</dbReference>
<feature type="coiled-coil region" evidence="4">
    <location>
        <begin position="68"/>
        <end position="131"/>
    </location>
</feature>
<dbReference type="HOGENOM" id="CLU_402302_0_0_1"/>
<dbReference type="eggNOG" id="ENOG502QQI0">
    <property type="taxonomic scope" value="Eukaryota"/>
</dbReference>
<keyword evidence="4" id="KW-0175">Coiled coil</keyword>
<gene>
    <name evidence="6" type="primary">Piso0_005614</name>
    <name evidence="6" type="ORF">GNLVRS01_PISO0M18536g</name>
</gene>
<dbReference type="EMBL" id="FO082047">
    <property type="protein sequence ID" value="CCE85972.1"/>
    <property type="molecule type" value="Genomic_DNA"/>
</dbReference>
<feature type="compositionally biased region" description="Polar residues" evidence="5">
    <location>
        <begin position="30"/>
        <end position="43"/>
    </location>
</feature>
<feature type="region of interest" description="Disordered" evidence="5">
    <location>
        <begin position="136"/>
        <end position="173"/>
    </location>
</feature>
<dbReference type="InterPro" id="IPR018622">
    <property type="entry name" value="DNA_damage_chkpnt_Lcd1"/>
</dbReference>
<accession>G8Y2G1</accession>
<sequence>MASDSEFDDDDDEILLALEQVRSRQDTRDGTPSTSLSGTANGNKTDDLQTKSRVLDVENTIYRTQGEISILRAQLDLLQRQKHDEIKQLVDAQEASKLRDEEKMQALKFTIQRLEDEKRFLNNEVRNLASFKRRRVDSGRSEDLSTTTESPVSKVSRSSGTQSHSETSENSSRSVLAQRVIKIQNDSSLFTDHIWSHCINGSRRSTLKYLSKICLDDDIHFDGFKVNAKMPVSTAITEYLMLKKSLRLDDLISDFCITLCTFVQVLVSRKSVLAVPFVISLIHGALSFRSSAVSRDLIKKLLTSLCTIVSDSVFLLDSTQDENDIVNYHDVPRQVMVLEKFALICALDTVEKLMVIASQFDQSFIKSLWDEDYLSLNLLRSCLPENTERFRNVSQINIMFNFIEILASSLTESGFAYNNVKSKASNESIINSLLKIFLIELPIKEDFMFYGLNRVVGNNFDFDKIESIIPATETILKHSMISIPGPMADDVLEEKGFMRQDITGGSENPSSESHLCFELSKLHEIHLLHLRLKVTSLLESYVITHLSTKVLESKECLKSIIRTIGLEQNFIMKLPRSDTVPMRIQIIASLVRLVSYICSESRGITGLIYPETLYEIYIVFSRIAFGSNSLSVEAHNFLRRIRNNGFYQPVFNASCEIKAREINHVTYSDPKVLGNSLADIESDFPNGLEFSYENETVEIAREILDQCLTREEADNLYFNMNHDEGKFDEMDLVVD</sequence>
<evidence type="ECO:0000256" key="1">
    <source>
        <dbReference type="ARBA" id="ARBA00004123"/>
    </source>
</evidence>
<dbReference type="AlphaFoldDB" id="G8Y2G1"/>
<dbReference type="STRING" id="559304.G8Y2G1"/>